<keyword evidence="2" id="KW-1185">Reference proteome</keyword>
<accession>A0ABN9ERV1</accession>
<dbReference type="Proteomes" id="UP001162483">
    <property type="component" value="Unassembled WGS sequence"/>
</dbReference>
<reference evidence="1" key="1">
    <citation type="submission" date="2023-05" db="EMBL/GenBank/DDBJ databases">
        <authorList>
            <person name="Stuckert A."/>
        </authorList>
    </citation>
    <scope>NUCLEOTIDE SEQUENCE</scope>
</reference>
<protein>
    <submittedName>
        <fullName evidence="1">Uncharacterized protein</fullName>
    </submittedName>
</protein>
<evidence type="ECO:0000313" key="2">
    <source>
        <dbReference type="Proteomes" id="UP001162483"/>
    </source>
</evidence>
<comment type="caution">
    <text evidence="1">The sequence shown here is derived from an EMBL/GenBank/DDBJ whole genome shotgun (WGS) entry which is preliminary data.</text>
</comment>
<organism evidence="1 2">
    <name type="scientific">Staurois parvus</name>
    <dbReference type="NCBI Taxonomy" id="386267"/>
    <lineage>
        <taxon>Eukaryota</taxon>
        <taxon>Metazoa</taxon>
        <taxon>Chordata</taxon>
        <taxon>Craniata</taxon>
        <taxon>Vertebrata</taxon>
        <taxon>Euteleostomi</taxon>
        <taxon>Amphibia</taxon>
        <taxon>Batrachia</taxon>
        <taxon>Anura</taxon>
        <taxon>Neobatrachia</taxon>
        <taxon>Ranoidea</taxon>
        <taxon>Ranidae</taxon>
        <taxon>Staurois</taxon>
    </lineage>
</organism>
<name>A0ABN9ERV1_9NEOB</name>
<evidence type="ECO:0000313" key="1">
    <source>
        <dbReference type="EMBL" id="CAI9586068.1"/>
    </source>
</evidence>
<dbReference type="EMBL" id="CATNWA010015715">
    <property type="protein sequence ID" value="CAI9586068.1"/>
    <property type="molecule type" value="Genomic_DNA"/>
</dbReference>
<sequence>MCVVRCVCFAIHAALYISAVQRNTKQHVLADRRETCVVYTQV</sequence>
<gene>
    <name evidence="1" type="ORF">SPARVUS_LOCUS10313219</name>
</gene>
<feature type="non-terminal residue" evidence="1">
    <location>
        <position position="42"/>
    </location>
</feature>
<proteinExistence type="predicted"/>